<dbReference type="InterPro" id="IPR036397">
    <property type="entry name" value="RNaseH_sf"/>
</dbReference>
<dbReference type="Gene3D" id="3.30.420.10">
    <property type="entry name" value="Ribonuclease H-like superfamily/Ribonuclease H"/>
    <property type="match status" value="1"/>
</dbReference>
<evidence type="ECO:0000313" key="2">
    <source>
        <dbReference type="Proteomes" id="UP001148838"/>
    </source>
</evidence>
<protein>
    <submittedName>
        <fullName evidence="1">Uncharacterized protein</fullName>
    </submittedName>
</protein>
<keyword evidence="2" id="KW-1185">Reference proteome</keyword>
<dbReference type="EMBL" id="JAJSOF020000038">
    <property type="protein sequence ID" value="KAJ4427346.1"/>
    <property type="molecule type" value="Genomic_DNA"/>
</dbReference>
<accession>A0ABQ8S022</accession>
<sequence>MAGLCEGGNEPPCSLKAIKGTLSRRKPLRALTVQGGQSCNLDDGVGKRICRRGNSFMETQPTEIEKGRQDSKDSARHAILRDDLNMNRVAAKFCCILSRNKRTSCRDVAQDLLDTANTDPGFLNTVITGDESWFVRVRPRNKKTVVAMEASRVSKAEESAAGQMVTKEYSITMFSGDSDAVRRKRPDIGQTNNWHLHHDNGVHIHPN</sequence>
<evidence type="ECO:0000313" key="1">
    <source>
        <dbReference type="EMBL" id="KAJ4427346.1"/>
    </source>
</evidence>
<reference evidence="1 2" key="1">
    <citation type="journal article" date="2022" name="Allergy">
        <title>Genome assembly and annotation of Periplaneta americana reveal a comprehensive cockroach allergen profile.</title>
        <authorList>
            <person name="Wang L."/>
            <person name="Xiong Q."/>
            <person name="Saelim N."/>
            <person name="Wang L."/>
            <person name="Nong W."/>
            <person name="Wan A.T."/>
            <person name="Shi M."/>
            <person name="Liu X."/>
            <person name="Cao Q."/>
            <person name="Hui J.H.L."/>
            <person name="Sookrung N."/>
            <person name="Leung T.F."/>
            <person name="Tungtrongchitr A."/>
            <person name="Tsui S.K.W."/>
        </authorList>
    </citation>
    <scope>NUCLEOTIDE SEQUENCE [LARGE SCALE GENOMIC DNA]</scope>
    <source>
        <strain evidence="1">PWHHKU_190912</strain>
    </source>
</reference>
<comment type="caution">
    <text evidence="1">The sequence shown here is derived from an EMBL/GenBank/DDBJ whole genome shotgun (WGS) entry which is preliminary data.</text>
</comment>
<organism evidence="1 2">
    <name type="scientific">Periplaneta americana</name>
    <name type="common">American cockroach</name>
    <name type="synonym">Blatta americana</name>
    <dbReference type="NCBI Taxonomy" id="6978"/>
    <lineage>
        <taxon>Eukaryota</taxon>
        <taxon>Metazoa</taxon>
        <taxon>Ecdysozoa</taxon>
        <taxon>Arthropoda</taxon>
        <taxon>Hexapoda</taxon>
        <taxon>Insecta</taxon>
        <taxon>Pterygota</taxon>
        <taxon>Neoptera</taxon>
        <taxon>Polyneoptera</taxon>
        <taxon>Dictyoptera</taxon>
        <taxon>Blattodea</taxon>
        <taxon>Blattoidea</taxon>
        <taxon>Blattidae</taxon>
        <taxon>Blattinae</taxon>
        <taxon>Periplaneta</taxon>
    </lineage>
</organism>
<proteinExistence type="predicted"/>
<name>A0ABQ8S022_PERAM</name>
<gene>
    <name evidence="1" type="ORF">ANN_24966</name>
</gene>
<dbReference type="Proteomes" id="UP001148838">
    <property type="component" value="Unassembled WGS sequence"/>
</dbReference>